<feature type="transmembrane region" description="Helical" evidence="10">
    <location>
        <begin position="187"/>
        <end position="205"/>
    </location>
</feature>
<gene>
    <name evidence="12" type="ORF">M9Y10_010859</name>
</gene>
<evidence type="ECO:0000259" key="11">
    <source>
        <dbReference type="PROSITE" id="PS51202"/>
    </source>
</evidence>
<dbReference type="InterPro" id="IPR001807">
    <property type="entry name" value="ClC"/>
</dbReference>
<feature type="domain" description="RCK C-terminal" evidence="11">
    <location>
        <begin position="431"/>
        <end position="514"/>
    </location>
</feature>
<feature type="transmembrane region" description="Helical" evidence="10">
    <location>
        <begin position="266"/>
        <end position="284"/>
    </location>
</feature>
<dbReference type="PROSITE" id="PS51202">
    <property type="entry name" value="RCK_C"/>
    <property type="match status" value="1"/>
</dbReference>
<evidence type="ECO:0000256" key="1">
    <source>
        <dbReference type="ARBA" id="ARBA00004141"/>
    </source>
</evidence>
<feature type="transmembrane region" description="Helical" evidence="10">
    <location>
        <begin position="155"/>
        <end position="180"/>
    </location>
</feature>
<evidence type="ECO:0000256" key="2">
    <source>
        <dbReference type="ARBA" id="ARBA00022448"/>
    </source>
</evidence>
<evidence type="ECO:0000256" key="9">
    <source>
        <dbReference type="ARBA" id="ARBA00023303"/>
    </source>
</evidence>
<keyword evidence="13" id="KW-1185">Reference proteome</keyword>
<organism evidence="12 13">
    <name type="scientific">Tritrichomonas musculus</name>
    <dbReference type="NCBI Taxonomy" id="1915356"/>
    <lineage>
        <taxon>Eukaryota</taxon>
        <taxon>Metamonada</taxon>
        <taxon>Parabasalia</taxon>
        <taxon>Tritrichomonadida</taxon>
        <taxon>Tritrichomonadidae</taxon>
        <taxon>Tritrichomonas</taxon>
    </lineage>
</organism>
<keyword evidence="9" id="KW-0407">Ion channel</keyword>
<dbReference type="PANTHER" id="PTHR43427">
    <property type="entry name" value="CHLORIDE CHANNEL PROTEIN CLC-E"/>
    <property type="match status" value="1"/>
</dbReference>
<sequence>MRRENVRTYIFTILLPLFGFALLTGCIVGIIVGFYNWTGKFFLDYSKKLYALCRRKMKYFPIPLFGSIALGFMIGGYIYKFPEIRGSGIPYIEAVAQGKLKVTWYLAIPLMFITSMLSLVSGMSFGKEGPSIFIGGCIGYGIASMIPFARVYKNLLVAAGASTGLAIAFSAPAAGLLFSVEEIYRKFSSVITMTSAMTVCIGVFLKELIFGKLPLEIGDCQYEFSALLFLLSFISGVFGGLCGAAFNVFLRFVSREYKKMTPPVPMWFYPVIPAIIGSIVATALPDAGFDGVETLEKLFHGEITTWRIVVSFVIKFLFTSLCFGSSTTGGLFIPTLSTGALFGGTLAKIYIAIGLPKKYENYVIMVTISAFFTGCVRAPLTATIIIPEFSMKFTGFIGSLTASAFAYVAAELTRVPPFYEELVDNLMENYDEEHPQPPSIDLNEFVFIVDSNSRIRGLDLNELTLPRGTAFSRIVRNRVPMVPTDDLVLRSRDEVWFVAEEASTFHAEDELKSIF</sequence>
<feature type="transmembrane region" description="Helical" evidence="10">
    <location>
        <begin position="331"/>
        <end position="351"/>
    </location>
</feature>
<feature type="transmembrane region" description="Helical" evidence="10">
    <location>
        <begin position="225"/>
        <end position="254"/>
    </location>
</feature>
<accession>A0ABR2ILU6</accession>
<dbReference type="EMBL" id="JAPFFF010000016">
    <property type="protein sequence ID" value="KAK8865318.1"/>
    <property type="molecule type" value="Genomic_DNA"/>
</dbReference>
<dbReference type="Gene3D" id="3.30.70.1450">
    <property type="entry name" value="Regulator of K+ conductance, C-terminal domain"/>
    <property type="match status" value="1"/>
</dbReference>
<dbReference type="SUPFAM" id="SSF81340">
    <property type="entry name" value="Clc chloride channel"/>
    <property type="match status" value="1"/>
</dbReference>
<dbReference type="SUPFAM" id="SSF116726">
    <property type="entry name" value="TrkA C-terminal domain-like"/>
    <property type="match status" value="1"/>
</dbReference>
<feature type="transmembrane region" description="Helical" evidence="10">
    <location>
        <begin position="6"/>
        <end position="38"/>
    </location>
</feature>
<name>A0ABR2ILU6_9EUKA</name>
<dbReference type="Pfam" id="PF00654">
    <property type="entry name" value="Voltage_CLC"/>
    <property type="match status" value="1"/>
</dbReference>
<proteinExistence type="predicted"/>
<feature type="transmembrane region" description="Helical" evidence="10">
    <location>
        <begin position="59"/>
        <end position="82"/>
    </location>
</feature>
<evidence type="ECO:0000256" key="8">
    <source>
        <dbReference type="ARBA" id="ARBA00023214"/>
    </source>
</evidence>
<keyword evidence="6 10" id="KW-0472">Membrane</keyword>
<dbReference type="InterPro" id="IPR036721">
    <property type="entry name" value="RCK_C_sf"/>
</dbReference>
<keyword evidence="5" id="KW-0406">Ion transport</keyword>
<evidence type="ECO:0000313" key="13">
    <source>
        <dbReference type="Proteomes" id="UP001470230"/>
    </source>
</evidence>
<dbReference type="Pfam" id="PF02080">
    <property type="entry name" value="TrkA_C"/>
    <property type="match status" value="1"/>
</dbReference>
<evidence type="ECO:0000256" key="4">
    <source>
        <dbReference type="ARBA" id="ARBA00022989"/>
    </source>
</evidence>
<dbReference type="PANTHER" id="PTHR43427:SF6">
    <property type="entry name" value="CHLORIDE CHANNEL PROTEIN CLC-E"/>
    <property type="match status" value="1"/>
</dbReference>
<keyword evidence="4 10" id="KW-1133">Transmembrane helix</keyword>
<evidence type="ECO:0000256" key="3">
    <source>
        <dbReference type="ARBA" id="ARBA00022692"/>
    </source>
</evidence>
<reference evidence="12 13" key="1">
    <citation type="submission" date="2024-04" db="EMBL/GenBank/DDBJ databases">
        <title>Tritrichomonas musculus Genome.</title>
        <authorList>
            <person name="Alves-Ferreira E."/>
            <person name="Grigg M."/>
            <person name="Lorenzi H."/>
            <person name="Galac M."/>
        </authorList>
    </citation>
    <scope>NUCLEOTIDE SEQUENCE [LARGE SCALE GENOMIC DNA]</scope>
    <source>
        <strain evidence="12 13">EAF2021</strain>
    </source>
</reference>
<protein>
    <recommendedName>
        <fullName evidence="11">RCK C-terminal domain-containing protein</fullName>
    </recommendedName>
</protein>
<feature type="transmembrane region" description="Helical" evidence="10">
    <location>
        <begin position="102"/>
        <end position="120"/>
    </location>
</feature>
<feature type="transmembrane region" description="Helical" evidence="10">
    <location>
        <begin position="304"/>
        <end position="324"/>
    </location>
</feature>
<dbReference type="Gene3D" id="1.10.3080.10">
    <property type="entry name" value="Clc chloride channel"/>
    <property type="match status" value="1"/>
</dbReference>
<evidence type="ECO:0000256" key="7">
    <source>
        <dbReference type="ARBA" id="ARBA00023173"/>
    </source>
</evidence>
<dbReference type="PRINTS" id="PR00762">
    <property type="entry name" value="CLCHANNEL"/>
</dbReference>
<dbReference type="InterPro" id="IPR006037">
    <property type="entry name" value="RCK_C"/>
</dbReference>
<evidence type="ECO:0000256" key="6">
    <source>
        <dbReference type="ARBA" id="ARBA00023136"/>
    </source>
</evidence>
<keyword evidence="7" id="KW-0869">Chloride channel</keyword>
<dbReference type="InterPro" id="IPR050368">
    <property type="entry name" value="ClC-type_chloride_channel"/>
</dbReference>
<dbReference type="InterPro" id="IPR014743">
    <property type="entry name" value="Cl-channel_core"/>
</dbReference>
<feature type="transmembrane region" description="Helical" evidence="10">
    <location>
        <begin position="393"/>
        <end position="410"/>
    </location>
</feature>
<keyword evidence="2" id="KW-0813">Transport</keyword>
<dbReference type="Proteomes" id="UP001470230">
    <property type="component" value="Unassembled WGS sequence"/>
</dbReference>
<keyword evidence="8" id="KW-0868">Chloride</keyword>
<feature type="transmembrane region" description="Helical" evidence="10">
    <location>
        <begin position="363"/>
        <end position="386"/>
    </location>
</feature>
<comment type="subcellular location">
    <subcellularLocation>
        <location evidence="1">Membrane</location>
        <topology evidence="1">Multi-pass membrane protein</topology>
    </subcellularLocation>
</comment>
<evidence type="ECO:0000256" key="10">
    <source>
        <dbReference type="SAM" id="Phobius"/>
    </source>
</evidence>
<evidence type="ECO:0000313" key="12">
    <source>
        <dbReference type="EMBL" id="KAK8865318.1"/>
    </source>
</evidence>
<evidence type="ECO:0000256" key="5">
    <source>
        <dbReference type="ARBA" id="ARBA00023065"/>
    </source>
</evidence>
<keyword evidence="3 10" id="KW-0812">Transmembrane</keyword>
<dbReference type="PROSITE" id="PS51257">
    <property type="entry name" value="PROKAR_LIPOPROTEIN"/>
    <property type="match status" value="1"/>
</dbReference>
<comment type="caution">
    <text evidence="12">The sequence shown here is derived from an EMBL/GenBank/DDBJ whole genome shotgun (WGS) entry which is preliminary data.</text>
</comment>